<gene>
    <name evidence="2" type="ORF">E5983_01935</name>
</gene>
<comment type="caution">
    <text evidence="2">The sequence shown here is derived from an EMBL/GenBank/DDBJ whole genome shotgun (WGS) entry which is preliminary data.</text>
</comment>
<reference evidence="2 3" key="1">
    <citation type="submission" date="2019-12" db="EMBL/GenBank/DDBJ databases">
        <title>Microbes associate with the intestines of laboratory mice.</title>
        <authorList>
            <person name="Navarre W."/>
            <person name="Wong E."/>
        </authorList>
    </citation>
    <scope>NUCLEOTIDE SEQUENCE [LARGE SCALE GENOMIC DNA]</scope>
    <source>
        <strain evidence="2 3">NM51_B2-22</strain>
    </source>
</reference>
<dbReference type="Gene3D" id="3.40.605.10">
    <property type="entry name" value="Aldehyde Dehydrogenase, Chain A, domain 1"/>
    <property type="match status" value="1"/>
</dbReference>
<dbReference type="AlphaFoldDB" id="A0A7X3G7M5"/>
<name>A0A7X3G7M5_9STRE</name>
<dbReference type="EMBL" id="WSRS01000009">
    <property type="protein sequence ID" value="MVX58412.1"/>
    <property type="molecule type" value="Genomic_DNA"/>
</dbReference>
<sequence length="63" mass="7047">MHLIDKDLVVKQAVRNQIRDAKAAQEILGTWSQEQIDGLVKAVAEATYAKREELAKMAHEETG</sequence>
<dbReference type="GO" id="GO:0016491">
    <property type="term" value="F:oxidoreductase activity"/>
    <property type="evidence" value="ECO:0007669"/>
    <property type="project" value="UniProtKB-KW"/>
</dbReference>
<dbReference type="Proteomes" id="UP000461595">
    <property type="component" value="Unassembled WGS sequence"/>
</dbReference>
<dbReference type="InterPro" id="IPR016162">
    <property type="entry name" value="Ald_DH_N"/>
</dbReference>
<dbReference type="RefSeq" id="WP_160332238.1">
    <property type="nucleotide sequence ID" value="NZ_WSRS01000009.1"/>
</dbReference>
<dbReference type="InterPro" id="IPR016161">
    <property type="entry name" value="Ald_DH/histidinol_DH"/>
</dbReference>
<evidence type="ECO:0000313" key="3">
    <source>
        <dbReference type="Proteomes" id="UP000461595"/>
    </source>
</evidence>
<evidence type="ECO:0000256" key="1">
    <source>
        <dbReference type="ARBA" id="ARBA00023002"/>
    </source>
</evidence>
<evidence type="ECO:0000313" key="2">
    <source>
        <dbReference type="EMBL" id="MVX58412.1"/>
    </source>
</evidence>
<keyword evidence="1" id="KW-0560">Oxidoreductase</keyword>
<dbReference type="SUPFAM" id="SSF53720">
    <property type="entry name" value="ALDH-like"/>
    <property type="match status" value="1"/>
</dbReference>
<accession>A0A7X3G7M5</accession>
<protein>
    <submittedName>
        <fullName evidence="2">Uncharacterized protein</fullName>
    </submittedName>
</protein>
<proteinExistence type="predicted"/>
<organism evidence="2 3">
    <name type="scientific">Streptococcus danieliae</name>
    <dbReference type="NCBI Taxonomy" id="747656"/>
    <lineage>
        <taxon>Bacteria</taxon>
        <taxon>Bacillati</taxon>
        <taxon>Bacillota</taxon>
        <taxon>Bacilli</taxon>
        <taxon>Lactobacillales</taxon>
        <taxon>Streptococcaceae</taxon>
        <taxon>Streptococcus</taxon>
    </lineage>
</organism>